<feature type="transmembrane region" description="Helical" evidence="1">
    <location>
        <begin position="13"/>
        <end position="33"/>
    </location>
</feature>
<dbReference type="AlphaFoldDB" id="A0A9X0U3Z8"/>
<comment type="caution">
    <text evidence="2">The sequence shown here is derived from an EMBL/GenBank/DDBJ whole genome shotgun (WGS) entry which is preliminary data.</text>
</comment>
<keyword evidence="1" id="KW-0812">Transmembrane</keyword>
<feature type="transmembrane region" description="Helical" evidence="1">
    <location>
        <begin position="134"/>
        <end position="153"/>
    </location>
</feature>
<feature type="transmembrane region" description="Helical" evidence="1">
    <location>
        <begin position="54"/>
        <end position="75"/>
    </location>
</feature>
<keyword evidence="1" id="KW-0472">Membrane</keyword>
<proteinExistence type="predicted"/>
<feature type="transmembrane region" description="Helical" evidence="1">
    <location>
        <begin position="95"/>
        <end position="114"/>
    </location>
</feature>
<evidence type="ECO:0000256" key="1">
    <source>
        <dbReference type="SAM" id="Phobius"/>
    </source>
</evidence>
<sequence>MDFMKLLKSLDDFLYEVVGWIIFYPITLVRSILNPVEMLRYSDRELLKPEEEQYTDTFNPPIFLLITLLIAYLLGKVIQPQIKVSSLLSKDTDVLLFRGVVFSIFPVLMAVDLLRHQGKRVDRVALRPLFYGQCFIAAPFALAASIAGLLFEFQKIPHMIAGLLVFLVALCWYVAVEIIWFSSMLNVTRVRAACNVLVIVLLANVLVVLAALGIEYASKHAS</sequence>
<feature type="transmembrane region" description="Helical" evidence="1">
    <location>
        <begin position="192"/>
        <end position="214"/>
    </location>
</feature>
<dbReference type="RefSeq" id="WP_183976962.1">
    <property type="nucleotide sequence ID" value="NZ_JACHEB010000005.1"/>
</dbReference>
<organism evidence="2 3">
    <name type="scientific">Tunturiibacter gelidiferens</name>
    <dbReference type="NCBI Taxonomy" id="3069689"/>
    <lineage>
        <taxon>Bacteria</taxon>
        <taxon>Pseudomonadati</taxon>
        <taxon>Acidobacteriota</taxon>
        <taxon>Terriglobia</taxon>
        <taxon>Terriglobales</taxon>
        <taxon>Acidobacteriaceae</taxon>
        <taxon>Tunturiibacter</taxon>
    </lineage>
</organism>
<evidence type="ECO:0000313" key="2">
    <source>
        <dbReference type="EMBL" id="MBB5328941.1"/>
    </source>
</evidence>
<dbReference type="Proteomes" id="UP000535182">
    <property type="component" value="Unassembled WGS sequence"/>
</dbReference>
<evidence type="ECO:0000313" key="3">
    <source>
        <dbReference type="Proteomes" id="UP000535182"/>
    </source>
</evidence>
<evidence type="ECO:0008006" key="4">
    <source>
        <dbReference type="Google" id="ProtNLM"/>
    </source>
</evidence>
<keyword evidence="1" id="KW-1133">Transmembrane helix</keyword>
<reference evidence="2 3" key="1">
    <citation type="submission" date="2020-08" db="EMBL/GenBank/DDBJ databases">
        <title>Genomic Encyclopedia of Type Strains, Phase IV (KMG-V): Genome sequencing to study the core and pangenomes of soil and plant-associated prokaryotes.</title>
        <authorList>
            <person name="Whitman W."/>
        </authorList>
    </citation>
    <scope>NUCLEOTIDE SEQUENCE [LARGE SCALE GENOMIC DNA]</scope>
    <source>
        <strain evidence="2 3">X5P2</strain>
    </source>
</reference>
<keyword evidence="3" id="KW-1185">Reference proteome</keyword>
<accession>A0A9X0U3Z8</accession>
<gene>
    <name evidence="2" type="ORF">HDF14_002557</name>
</gene>
<feature type="transmembrane region" description="Helical" evidence="1">
    <location>
        <begin position="159"/>
        <end position="180"/>
    </location>
</feature>
<dbReference type="EMBL" id="JACHEB010000005">
    <property type="protein sequence ID" value="MBB5328941.1"/>
    <property type="molecule type" value="Genomic_DNA"/>
</dbReference>
<protein>
    <recommendedName>
        <fullName evidence="4">Permease</fullName>
    </recommendedName>
</protein>
<name>A0A9X0U3Z8_9BACT</name>